<feature type="transmembrane region" description="Helical" evidence="4">
    <location>
        <begin position="7"/>
        <end position="25"/>
    </location>
</feature>
<evidence type="ECO:0000313" key="6">
    <source>
        <dbReference type="Proteomes" id="UP000692954"/>
    </source>
</evidence>
<proteinExistence type="predicted"/>
<keyword evidence="6" id="KW-1185">Reference proteome</keyword>
<dbReference type="PANTHER" id="PTHR10272">
    <property type="entry name" value="PLATELET-ACTIVATING FACTOR ACETYLHYDROLASE"/>
    <property type="match status" value="1"/>
</dbReference>
<protein>
    <recommendedName>
        <fullName evidence="7">1-alkyl-2-acetylglycerophosphocholine esterase</fullName>
    </recommendedName>
</protein>
<evidence type="ECO:0000313" key="5">
    <source>
        <dbReference type="EMBL" id="CAD8070536.1"/>
    </source>
</evidence>
<dbReference type="Proteomes" id="UP000692954">
    <property type="component" value="Unassembled WGS sequence"/>
</dbReference>
<dbReference type="OrthoDB" id="287499at2759"/>
<keyword evidence="3" id="KW-0443">Lipid metabolism</keyword>
<name>A0A8S1M0U4_9CILI</name>
<evidence type="ECO:0008006" key="7">
    <source>
        <dbReference type="Google" id="ProtNLM"/>
    </source>
</evidence>
<comment type="caution">
    <text evidence="5">The sequence shown here is derived from an EMBL/GenBank/DDBJ whole genome shotgun (WGS) entry which is preliminary data.</text>
</comment>
<keyword evidence="4" id="KW-1133">Transmembrane helix</keyword>
<keyword evidence="1" id="KW-0378">Hydrolase</keyword>
<sequence length="480" mass="56700">MLNLKKRYYPFSWLLGILLILSIFYREYESLSYTLQMIVLLLKSHYEGFRLNIFFYALSLLLDMCRFKVLSLMALILYLYLTHKLNNYYLPDGGSPVGHLYLKGGLLNNYKYIPEMAIYYPACQEDCKKRKKGFKWLKVKDYAKKMDDTAKKDVRRKRRVPYLFFKIVVSQFYKFMINVYENAQIDVNFAETSSDLAKFSVIVLSHGLASHCDGYSVIARYLAQQGHIVFVPEHIENIRNIYLTNEENREYRKLQLQDRINTLKQVFDIIYDDKHFSNLFQHPQKKIQPDFDQISIIGHSFGGSAAYALAQIEKRLTGACILYDPCLYIFDFEEKIKLHIPLMSINADDFYRRLYSFMENDERLEKAFQLIDGPISDHCANIYIKDQQHADFSDIPIIWNGESGLYSISKNVHEVHLRFGMILLLTKIFLEQSKQYHKIKHDKVNQDGNEQLKSIILREVEKNFDVQSQKLLRWKSIPDK</sequence>
<dbReference type="EMBL" id="CAJJDN010000027">
    <property type="protein sequence ID" value="CAD8070536.1"/>
    <property type="molecule type" value="Genomic_DNA"/>
</dbReference>
<dbReference type="Pfam" id="PF03403">
    <property type="entry name" value="PAF-AH_p_II"/>
    <property type="match status" value="2"/>
</dbReference>
<keyword evidence="4" id="KW-0812">Transmembrane</keyword>
<keyword evidence="4" id="KW-0472">Membrane</keyword>
<dbReference type="PANTHER" id="PTHR10272:SF0">
    <property type="entry name" value="PLATELET-ACTIVATING FACTOR ACETYLHYDROLASE"/>
    <property type="match status" value="1"/>
</dbReference>
<accession>A0A8S1M0U4</accession>
<keyword evidence="2" id="KW-0442">Lipid degradation</keyword>
<dbReference type="GO" id="GO:0003847">
    <property type="term" value="F:1-alkyl-2-acetylglycerophosphocholine esterase activity"/>
    <property type="evidence" value="ECO:0007669"/>
    <property type="project" value="TreeGrafter"/>
</dbReference>
<dbReference type="GO" id="GO:0016042">
    <property type="term" value="P:lipid catabolic process"/>
    <property type="evidence" value="ECO:0007669"/>
    <property type="project" value="UniProtKB-KW"/>
</dbReference>
<evidence type="ECO:0000256" key="3">
    <source>
        <dbReference type="ARBA" id="ARBA00023098"/>
    </source>
</evidence>
<gene>
    <name evidence="5" type="ORF">PSON_ATCC_30995.1.T0270044</name>
</gene>
<organism evidence="5 6">
    <name type="scientific">Paramecium sonneborni</name>
    <dbReference type="NCBI Taxonomy" id="65129"/>
    <lineage>
        <taxon>Eukaryota</taxon>
        <taxon>Sar</taxon>
        <taxon>Alveolata</taxon>
        <taxon>Ciliophora</taxon>
        <taxon>Intramacronucleata</taxon>
        <taxon>Oligohymenophorea</taxon>
        <taxon>Peniculida</taxon>
        <taxon>Parameciidae</taxon>
        <taxon>Paramecium</taxon>
    </lineage>
</organism>
<evidence type="ECO:0000256" key="1">
    <source>
        <dbReference type="ARBA" id="ARBA00022801"/>
    </source>
</evidence>
<evidence type="ECO:0000256" key="2">
    <source>
        <dbReference type="ARBA" id="ARBA00022963"/>
    </source>
</evidence>
<evidence type="ECO:0000256" key="4">
    <source>
        <dbReference type="SAM" id="Phobius"/>
    </source>
</evidence>
<dbReference type="AlphaFoldDB" id="A0A8S1M0U4"/>
<reference evidence="5" key="1">
    <citation type="submission" date="2021-01" db="EMBL/GenBank/DDBJ databases">
        <authorList>
            <consortium name="Genoscope - CEA"/>
            <person name="William W."/>
        </authorList>
    </citation>
    <scope>NUCLEOTIDE SEQUENCE</scope>
</reference>